<dbReference type="Proteomes" id="UP000230709">
    <property type="component" value="Chromosome"/>
</dbReference>
<dbReference type="GO" id="GO:0005886">
    <property type="term" value="C:plasma membrane"/>
    <property type="evidence" value="ECO:0007669"/>
    <property type="project" value="UniProtKB-SubCell"/>
</dbReference>
<evidence type="ECO:0000256" key="4">
    <source>
        <dbReference type="ARBA" id="ARBA00022989"/>
    </source>
</evidence>
<evidence type="ECO:0000313" key="10">
    <source>
        <dbReference type="Proteomes" id="UP000230709"/>
    </source>
</evidence>
<dbReference type="AlphaFoldDB" id="A0A2D2CWC2"/>
<dbReference type="Pfam" id="PF02706">
    <property type="entry name" value="Wzz"/>
    <property type="match status" value="1"/>
</dbReference>
<proteinExistence type="predicted"/>
<evidence type="ECO:0000256" key="7">
    <source>
        <dbReference type="SAM" id="Phobius"/>
    </source>
</evidence>
<comment type="subcellular location">
    <subcellularLocation>
        <location evidence="1">Cell membrane</location>
        <topology evidence="1">Multi-pass membrane protein</topology>
    </subcellularLocation>
</comment>
<name>A0A2D2CWC2_METT3</name>
<reference evidence="10" key="1">
    <citation type="submission" date="2017-10" db="EMBL/GenBank/DDBJ databases">
        <title>Completed PacBio SMRT sequence of Methylosinus trichosporium OB3b reveals presence of a third large plasmid.</title>
        <authorList>
            <person name="Charles T.C."/>
            <person name="Lynch M.D.J."/>
            <person name="Heil J.R."/>
            <person name="Cheng J."/>
        </authorList>
    </citation>
    <scope>NUCLEOTIDE SEQUENCE [LARGE SCALE GENOMIC DNA]</scope>
    <source>
        <strain evidence="10">OB3b</strain>
    </source>
</reference>
<dbReference type="KEGG" id="mtw:CQW49_03055"/>
<keyword evidence="2" id="KW-1003">Cell membrane</keyword>
<dbReference type="PANTHER" id="PTHR32309">
    <property type="entry name" value="TYROSINE-PROTEIN KINASE"/>
    <property type="match status" value="1"/>
</dbReference>
<protein>
    <recommendedName>
        <fullName evidence="8">Polysaccharide chain length determinant N-terminal domain-containing protein</fullName>
    </recommendedName>
</protein>
<evidence type="ECO:0000256" key="3">
    <source>
        <dbReference type="ARBA" id="ARBA00022692"/>
    </source>
</evidence>
<evidence type="ECO:0000256" key="2">
    <source>
        <dbReference type="ARBA" id="ARBA00022475"/>
    </source>
</evidence>
<dbReference type="PANTHER" id="PTHR32309:SF13">
    <property type="entry name" value="FERRIC ENTEROBACTIN TRANSPORT PROTEIN FEPE"/>
    <property type="match status" value="1"/>
</dbReference>
<evidence type="ECO:0000313" key="9">
    <source>
        <dbReference type="EMBL" id="ATQ66974.1"/>
    </source>
</evidence>
<keyword evidence="3 7" id="KW-0812">Transmembrane</keyword>
<gene>
    <name evidence="9" type="ORF">CQW49_03055</name>
</gene>
<feature type="transmembrane region" description="Helical" evidence="7">
    <location>
        <begin position="100"/>
        <end position="118"/>
    </location>
</feature>
<feature type="domain" description="Polysaccharide chain length determinant N-terminal" evidence="8">
    <location>
        <begin position="98"/>
        <end position="176"/>
    </location>
</feature>
<evidence type="ECO:0000256" key="6">
    <source>
        <dbReference type="SAM" id="Coils"/>
    </source>
</evidence>
<dbReference type="STRING" id="595536.GCA_000178815_00336"/>
<feature type="coiled-coil region" evidence="6">
    <location>
        <begin position="416"/>
        <end position="460"/>
    </location>
</feature>
<organism evidence="9 10">
    <name type="scientific">Methylosinus trichosporium (strain ATCC 35070 / NCIMB 11131 / UNIQEM 75 / OB3b)</name>
    <dbReference type="NCBI Taxonomy" id="595536"/>
    <lineage>
        <taxon>Bacteria</taxon>
        <taxon>Pseudomonadati</taxon>
        <taxon>Pseudomonadota</taxon>
        <taxon>Alphaproteobacteria</taxon>
        <taxon>Hyphomicrobiales</taxon>
        <taxon>Methylocystaceae</taxon>
        <taxon>Methylosinus</taxon>
    </lineage>
</organism>
<evidence type="ECO:0000259" key="8">
    <source>
        <dbReference type="Pfam" id="PF02706"/>
    </source>
</evidence>
<dbReference type="InterPro" id="IPR003856">
    <property type="entry name" value="LPS_length_determ_N"/>
</dbReference>
<dbReference type="GO" id="GO:0004713">
    <property type="term" value="F:protein tyrosine kinase activity"/>
    <property type="evidence" value="ECO:0007669"/>
    <property type="project" value="TreeGrafter"/>
</dbReference>
<keyword evidence="6" id="KW-0175">Coiled coil</keyword>
<dbReference type="InterPro" id="IPR050445">
    <property type="entry name" value="Bact_polysacc_biosynth/exp"/>
</dbReference>
<dbReference type="EMBL" id="CP023737">
    <property type="protein sequence ID" value="ATQ66974.1"/>
    <property type="molecule type" value="Genomic_DNA"/>
</dbReference>
<accession>A0A2D2CWC2</accession>
<evidence type="ECO:0000256" key="5">
    <source>
        <dbReference type="ARBA" id="ARBA00023136"/>
    </source>
</evidence>
<evidence type="ECO:0000256" key="1">
    <source>
        <dbReference type="ARBA" id="ARBA00004651"/>
    </source>
</evidence>
<keyword evidence="4 7" id="KW-1133">Transmembrane helix</keyword>
<sequence>MRPDISHIRNSALSPAIRLDSSLAAQAAGRGFGENQPRLRNPTRRVFVARELRARNGHRIMLDYSAEARDASEREAVVAKEPRQEGAVTIKRLAALGLRARFLILAVAVLGGAIGFGLSKGLTPRYVAVAQIYLDPRSLPGLEGDNPGQDSNGFINFVETQTRIIASQAVLERVVSVEHLVDDPEFAGQPSLLYRLFGVGARPTEAERLAGAVRALGARVVVRRPERTFIIDIAATSDDAKKSARIANAVAQAYIDVRGSMHADAARQAASSFTAGLDSLRERVLISEKAVENYKAHHGLVGTRELYVDEQRLKELNQQLTFARTRLEDTRSRYEQARRGGRSDADLADIAASMNLMTLNNARNQQAEAAQRLADLSADLGPQHPVVRNATARLAETKRLVASELGRVAGSLRKDYERARATEEALSREVRKLETTAADAAQASVKLRDLEREVDASRSIYQSFLNRARQTSEARQLDAASTHIITMATPPVSRSFPPSGALMGGAGLVAGLAAGLGIAFLRDRASAARVSKMDEREERAENLVITAVEPDVFSASRFGPLGEGEIGPPARKSA</sequence>
<feature type="transmembrane region" description="Helical" evidence="7">
    <location>
        <begin position="500"/>
        <end position="521"/>
    </location>
</feature>
<keyword evidence="5 7" id="KW-0472">Membrane</keyword>
<keyword evidence="10" id="KW-1185">Reference proteome</keyword>